<sequence>MKKTLPQLTRNINTYGKTIKLYADSSAKKRVEGVKGFAQSFIASGGLTPKLKRATIDAKLRKGLLFPDHPLYGLGSKNARSMINGLKVRKLKNGWRVQPEGIHHSGLRMVTIFAIHEFGASLKNGGRIPARKLMRKSVAEQGLVDLLENQKQEKKIAKGLVK</sequence>
<dbReference type="EMBL" id="RQGC01000009">
    <property type="protein sequence ID" value="TGL39635.1"/>
    <property type="molecule type" value="Genomic_DNA"/>
</dbReference>
<evidence type="ECO:0008006" key="3">
    <source>
        <dbReference type="Google" id="ProtNLM"/>
    </source>
</evidence>
<name>A0ABY2MAZ9_9LEPT</name>
<evidence type="ECO:0000313" key="1">
    <source>
        <dbReference type="EMBL" id="TGL39635.1"/>
    </source>
</evidence>
<keyword evidence="2" id="KW-1185">Reference proteome</keyword>
<dbReference type="Proteomes" id="UP000297273">
    <property type="component" value="Unassembled WGS sequence"/>
</dbReference>
<organism evidence="1 2">
    <name type="scientific">Leptospira langatensis</name>
    <dbReference type="NCBI Taxonomy" id="2484983"/>
    <lineage>
        <taxon>Bacteria</taxon>
        <taxon>Pseudomonadati</taxon>
        <taxon>Spirochaetota</taxon>
        <taxon>Spirochaetia</taxon>
        <taxon>Leptospirales</taxon>
        <taxon>Leptospiraceae</taxon>
        <taxon>Leptospira</taxon>
    </lineage>
</organism>
<protein>
    <recommendedName>
        <fullName evidence="3">Phage morphogenesis protein</fullName>
    </recommendedName>
</protein>
<proteinExistence type="predicted"/>
<accession>A0ABY2MAZ9</accession>
<gene>
    <name evidence="1" type="ORF">EHQ53_14025</name>
</gene>
<reference evidence="2" key="1">
    <citation type="journal article" date="2019" name="PLoS Negl. Trop. Dis.">
        <title>Revisiting the worldwide diversity of Leptospira species in the environment.</title>
        <authorList>
            <person name="Vincent A.T."/>
            <person name="Schiettekatte O."/>
            <person name="Bourhy P."/>
            <person name="Veyrier F.J."/>
            <person name="Picardeau M."/>
        </authorList>
    </citation>
    <scope>NUCLEOTIDE SEQUENCE [LARGE SCALE GENOMIC DNA]</scope>
    <source>
        <strain evidence="2">201702690</strain>
    </source>
</reference>
<evidence type="ECO:0000313" key="2">
    <source>
        <dbReference type="Proteomes" id="UP000297273"/>
    </source>
</evidence>
<dbReference type="RefSeq" id="WP_135646410.1">
    <property type="nucleotide sequence ID" value="NZ_RQGC01000009.1"/>
</dbReference>
<comment type="caution">
    <text evidence="1">The sequence shown here is derived from an EMBL/GenBank/DDBJ whole genome shotgun (WGS) entry which is preliminary data.</text>
</comment>